<dbReference type="AlphaFoldDB" id="A0A1G2F9Z6"/>
<evidence type="ECO:0000313" key="2">
    <source>
        <dbReference type="Proteomes" id="UP000177725"/>
    </source>
</evidence>
<reference evidence="1 2" key="1">
    <citation type="journal article" date="2016" name="Nat. Commun.">
        <title>Thousands of microbial genomes shed light on interconnected biogeochemical processes in an aquifer system.</title>
        <authorList>
            <person name="Anantharaman K."/>
            <person name="Brown C.T."/>
            <person name="Hug L.A."/>
            <person name="Sharon I."/>
            <person name="Castelle C.J."/>
            <person name="Probst A.J."/>
            <person name="Thomas B.C."/>
            <person name="Singh A."/>
            <person name="Wilkins M.J."/>
            <person name="Karaoz U."/>
            <person name="Brodie E.L."/>
            <person name="Williams K.H."/>
            <person name="Hubbard S.S."/>
            <person name="Banfield J.F."/>
        </authorList>
    </citation>
    <scope>NUCLEOTIDE SEQUENCE [LARGE SCALE GENOMIC DNA]</scope>
</reference>
<proteinExistence type="predicted"/>
<comment type="caution">
    <text evidence="1">The sequence shown here is derived from an EMBL/GenBank/DDBJ whole genome shotgun (WGS) entry which is preliminary data.</text>
</comment>
<sequence length="161" mass="18667">MGELEKNEDRQKRILEALREVGYEARLNGGCITVTTKGYEPLSRDELIKLALIMRNHDFPVHFQHPKSCIIVTDNRGIIMEMDGRLFIFSNQEKFREFKKKYGLKETKIFLHELKWEIIMKKLSSDFKEAILDYDGNSDPDGKPVYNIIPLIESSEIGGMA</sequence>
<evidence type="ECO:0000313" key="1">
    <source>
        <dbReference type="EMBL" id="OGZ34895.1"/>
    </source>
</evidence>
<gene>
    <name evidence="1" type="ORF">A2174_00270</name>
</gene>
<accession>A0A1G2F9Z6</accession>
<organism evidence="1 2">
    <name type="scientific">Candidatus Portnoybacteria bacterium RBG_13_41_18</name>
    <dbReference type="NCBI Taxonomy" id="1801991"/>
    <lineage>
        <taxon>Bacteria</taxon>
        <taxon>Candidatus Portnoyibacteriota</taxon>
    </lineage>
</organism>
<protein>
    <submittedName>
        <fullName evidence="1">Uncharacterized protein</fullName>
    </submittedName>
</protein>
<name>A0A1G2F9Z6_9BACT</name>
<dbReference type="EMBL" id="MHMV01000007">
    <property type="protein sequence ID" value="OGZ34895.1"/>
    <property type="molecule type" value="Genomic_DNA"/>
</dbReference>
<dbReference type="Proteomes" id="UP000177725">
    <property type="component" value="Unassembled WGS sequence"/>
</dbReference>